<dbReference type="InterPro" id="IPR021123">
    <property type="entry name" value="T3SS_needle-like"/>
</dbReference>
<dbReference type="AlphaFoldDB" id="A0A840RQR6"/>
<comment type="caution">
    <text evidence="1">The sequence shown here is derived from an EMBL/GenBank/DDBJ whole genome shotgun (WGS) entry which is preliminary data.</text>
</comment>
<protein>
    <submittedName>
        <fullName evidence="1">Type III secretion protein F</fullName>
    </submittedName>
</protein>
<dbReference type="Proteomes" id="UP000571084">
    <property type="component" value="Unassembled WGS sequence"/>
</dbReference>
<name>A0A840RQR6_9BURK</name>
<reference evidence="1 2" key="1">
    <citation type="submission" date="2020-08" db="EMBL/GenBank/DDBJ databases">
        <title>Genomic Encyclopedia of Type Strains, Phase IV (KMG-IV): sequencing the most valuable type-strain genomes for metagenomic binning, comparative biology and taxonomic classification.</title>
        <authorList>
            <person name="Goeker M."/>
        </authorList>
    </citation>
    <scope>NUCLEOTIDE SEQUENCE [LARGE SCALE GENOMIC DNA]</scope>
    <source>
        <strain evidence="1 2">DSM 23240</strain>
    </source>
</reference>
<sequence>MSFTGAYAGLLVRTAGAFEAAGATLFANEIRLRDLLSTGGESTNPTTLAEYQAVISEISILRNAQSSTVKTLKDIDATIVANFR</sequence>
<organism evidence="1 2">
    <name type="scientific">Glaciimonas immobilis</name>
    <dbReference type="NCBI Taxonomy" id="728004"/>
    <lineage>
        <taxon>Bacteria</taxon>
        <taxon>Pseudomonadati</taxon>
        <taxon>Pseudomonadota</taxon>
        <taxon>Betaproteobacteria</taxon>
        <taxon>Burkholderiales</taxon>
        <taxon>Oxalobacteraceae</taxon>
        <taxon>Glaciimonas</taxon>
    </lineage>
</organism>
<dbReference type="EMBL" id="JACHHQ010000001">
    <property type="protein sequence ID" value="MBB5198829.1"/>
    <property type="molecule type" value="Genomic_DNA"/>
</dbReference>
<dbReference type="Gene3D" id="1.20.58.90">
    <property type="match status" value="1"/>
</dbReference>
<accession>A0A840RQR6</accession>
<dbReference type="InterPro" id="IPR037203">
    <property type="entry name" value="T3SS_needle-like_sf"/>
</dbReference>
<dbReference type="Pfam" id="PF09392">
    <property type="entry name" value="T3SS_needle_F"/>
    <property type="match status" value="1"/>
</dbReference>
<dbReference type="SUPFAM" id="SSF140129">
    <property type="entry name" value="MxiH-like"/>
    <property type="match status" value="1"/>
</dbReference>
<proteinExistence type="predicted"/>
<evidence type="ECO:0000313" key="1">
    <source>
        <dbReference type="EMBL" id="MBB5198829.1"/>
    </source>
</evidence>
<gene>
    <name evidence="1" type="ORF">HNR39_000639</name>
</gene>
<dbReference type="RefSeq" id="WP_168053595.1">
    <property type="nucleotide sequence ID" value="NZ_JAAOZT010000002.1"/>
</dbReference>
<keyword evidence="2" id="KW-1185">Reference proteome</keyword>
<evidence type="ECO:0000313" key="2">
    <source>
        <dbReference type="Proteomes" id="UP000571084"/>
    </source>
</evidence>
<dbReference type="GO" id="GO:0015031">
    <property type="term" value="P:protein transport"/>
    <property type="evidence" value="ECO:0007669"/>
    <property type="project" value="InterPro"/>
</dbReference>